<dbReference type="PRINTS" id="PR00320">
    <property type="entry name" value="GPROTEINBRPT"/>
</dbReference>
<dbReference type="Gene3D" id="2.130.10.10">
    <property type="entry name" value="YVTN repeat-like/Quinoprotein amine dehydrogenase"/>
    <property type="match status" value="2"/>
</dbReference>
<evidence type="ECO:0000256" key="4">
    <source>
        <dbReference type="SAM" id="MobiDB-lite"/>
    </source>
</evidence>
<evidence type="ECO:0000313" key="5">
    <source>
        <dbReference type="EMBL" id="KAK7478167.1"/>
    </source>
</evidence>
<dbReference type="AlphaFoldDB" id="A0ABD0JTA9"/>
<dbReference type="PROSITE" id="PS50082">
    <property type="entry name" value="WD_REPEATS_2"/>
    <property type="match status" value="3"/>
</dbReference>
<dbReference type="InterPro" id="IPR015943">
    <property type="entry name" value="WD40/YVTN_repeat-like_dom_sf"/>
</dbReference>
<dbReference type="PANTHER" id="PTHR22847">
    <property type="entry name" value="WD40 REPEAT PROTEIN"/>
    <property type="match status" value="1"/>
</dbReference>
<dbReference type="SUPFAM" id="SSF50978">
    <property type="entry name" value="WD40 repeat-like"/>
    <property type="match status" value="1"/>
</dbReference>
<dbReference type="GO" id="GO:1990234">
    <property type="term" value="C:transferase complex"/>
    <property type="evidence" value="ECO:0007669"/>
    <property type="project" value="UniProtKB-ARBA"/>
</dbReference>
<dbReference type="PROSITE" id="PS00678">
    <property type="entry name" value="WD_REPEATS_1"/>
    <property type="match status" value="1"/>
</dbReference>
<feature type="compositionally biased region" description="Polar residues" evidence="4">
    <location>
        <begin position="77"/>
        <end position="86"/>
    </location>
</feature>
<proteinExistence type="predicted"/>
<feature type="repeat" description="WD" evidence="3">
    <location>
        <begin position="249"/>
        <end position="281"/>
    </location>
</feature>
<feature type="repeat" description="WD" evidence="3">
    <location>
        <begin position="181"/>
        <end position="220"/>
    </location>
</feature>
<keyword evidence="1 3" id="KW-0853">WD repeat</keyword>
<evidence type="ECO:0000313" key="6">
    <source>
        <dbReference type="Proteomes" id="UP001519460"/>
    </source>
</evidence>
<dbReference type="InterPro" id="IPR001680">
    <property type="entry name" value="WD40_rpt"/>
</dbReference>
<keyword evidence="2" id="KW-0677">Repeat</keyword>
<dbReference type="EMBL" id="JACVVK020000332">
    <property type="protein sequence ID" value="KAK7478167.1"/>
    <property type="molecule type" value="Genomic_DNA"/>
</dbReference>
<accession>A0ABD0JTA9</accession>
<dbReference type="InterPro" id="IPR020472">
    <property type="entry name" value="WD40_PAC1"/>
</dbReference>
<evidence type="ECO:0000256" key="3">
    <source>
        <dbReference type="PROSITE-ProRule" id="PRU00221"/>
    </source>
</evidence>
<reference evidence="5 6" key="1">
    <citation type="journal article" date="2023" name="Sci. Data">
        <title>Genome assembly of the Korean intertidal mud-creeper Batillaria attramentaria.</title>
        <authorList>
            <person name="Patra A.K."/>
            <person name="Ho P.T."/>
            <person name="Jun S."/>
            <person name="Lee S.J."/>
            <person name="Kim Y."/>
            <person name="Won Y.J."/>
        </authorList>
    </citation>
    <scope>NUCLEOTIDE SEQUENCE [LARGE SCALE GENOMIC DNA]</scope>
    <source>
        <strain evidence="5">Wonlab-2016</strain>
    </source>
</reference>
<sequence length="501" mass="55795">MSAPLPISVINIELRKLRKKLRQIENLERLNRPLDALEEEKVLKKFDIRERLRFMLIQQERAGAGEPECDTKYEPSAESNISSTSVDSEEAESGSRGVESDDVSSSDVDILHLQKRCGNEGHGDRKSPVQDDKPKQTEDAEVAKEKQTEPPKRKTGTDPQAQSLKRERIKWSTATVEVSELPGHSDIITAVCVQNSILVTGSRDTTVKVWDVQDGRELRNLGGHVEAVTCLTILPPSEVAALRELKGESLKLNEDDSIIISGSADSTFRLWSLKTGKFLKSWYTYNYITCLDYSYTSHLLVTSSDGGKLDLWNLQTSEKISMRAYEEAVTGLKVSGDILYSASADGLMMVHKICDKMLVPLFVSEDIKLAAGDGMVMRRPIRSLEVSQQTIIYGEDAVNLKLLDWRTGLVRKLANHTTGFAYTDALCLYDNLLFSTSYDLDKGTGYVNVRQWPSGEYLASLNDEFTERILCIGCTQLSSGNLLVVCGGTQLMSYEVIFPGK</sequence>
<dbReference type="Pfam" id="PF00400">
    <property type="entry name" value="WD40"/>
    <property type="match status" value="3"/>
</dbReference>
<dbReference type="PROSITE" id="PS50294">
    <property type="entry name" value="WD_REPEATS_REGION"/>
    <property type="match status" value="1"/>
</dbReference>
<protein>
    <submittedName>
        <fullName evidence="5">Uncharacterized protein</fullName>
    </submittedName>
</protein>
<feature type="compositionally biased region" description="Basic and acidic residues" evidence="4">
    <location>
        <begin position="109"/>
        <end position="156"/>
    </location>
</feature>
<name>A0ABD0JTA9_9CAEN</name>
<dbReference type="Proteomes" id="UP001519460">
    <property type="component" value="Unassembled WGS sequence"/>
</dbReference>
<dbReference type="PANTHER" id="PTHR22847:SF637">
    <property type="entry name" value="WD REPEAT DOMAIN 5B"/>
    <property type="match status" value="1"/>
</dbReference>
<organism evidence="5 6">
    <name type="scientific">Batillaria attramentaria</name>
    <dbReference type="NCBI Taxonomy" id="370345"/>
    <lineage>
        <taxon>Eukaryota</taxon>
        <taxon>Metazoa</taxon>
        <taxon>Spiralia</taxon>
        <taxon>Lophotrochozoa</taxon>
        <taxon>Mollusca</taxon>
        <taxon>Gastropoda</taxon>
        <taxon>Caenogastropoda</taxon>
        <taxon>Sorbeoconcha</taxon>
        <taxon>Cerithioidea</taxon>
        <taxon>Batillariidae</taxon>
        <taxon>Batillaria</taxon>
    </lineage>
</organism>
<feature type="non-terminal residue" evidence="5">
    <location>
        <position position="501"/>
    </location>
</feature>
<dbReference type="InterPro" id="IPR019775">
    <property type="entry name" value="WD40_repeat_CS"/>
</dbReference>
<evidence type="ECO:0000256" key="2">
    <source>
        <dbReference type="ARBA" id="ARBA00022737"/>
    </source>
</evidence>
<comment type="caution">
    <text evidence="5">The sequence shown here is derived from an EMBL/GenBank/DDBJ whole genome shotgun (WGS) entry which is preliminary data.</text>
</comment>
<keyword evidence="6" id="KW-1185">Reference proteome</keyword>
<dbReference type="SMART" id="SM00320">
    <property type="entry name" value="WD40"/>
    <property type="match status" value="4"/>
</dbReference>
<feature type="repeat" description="WD" evidence="3">
    <location>
        <begin position="288"/>
        <end position="322"/>
    </location>
</feature>
<feature type="region of interest" description="Disordered" evidence="4">
    <location>
        <begin position="61"/>
        <end position="167"/>
    </location>
</feature>
<dbReference type="InterPro" id="IPR036322">
    <property type="entry name" value="WD40_repeat_dom_sf"/>
</dbReference>
<gene>
    <name evidence="5" type="ORF">BaRGS_00030614</name>
</gene>
<evidence type="ECO:0000256" key="1">
    <source>
        <dbReference type="ARBA" id="ARBA00022574"/>
    </source>
</evidence>